<dbReference type="PANTHER" id="PTHR43335:SF4">
    <property type="entry name" value="ABC TRANSPORTER, ATP-BINDING PROTEIN"/>
    <property type="match status" value="1"/>
</dbReference>
<evidence type="ECO:0000256" key="2">
    <source>
        <dbReference type="ARBA" id="ARBA00022448"/>
    </source>
</evidence>
<dbReference type="InterPro" id="IPR027417">
    <property type="entry name" value="P-loop_NTPase"/>
</dbReference>
<dbReference type="RefSeq" id="WP_011523880.1">
    <property type="nucleotide sequence ID" value="NC_008009.1"/>
</dbReference>
<dbReference type="SUPFAM" id="SSF52540">
    <property type="entry name" value="P-loop containing nucleoside triphosphate hydrolases"/>
    <property type="match status" value="1"/>
</dbReference>
<sequence length="302" mass="32801">MTLQIRHVAKAYGRNVAVSDVSFSISQGEIVGLVGPNGADKSTTMRVILGLITANGGEILADEISLNKSRVEFLRRVSGTVDAAPRYPMLNARRHLEYVARVAGVDVEESVRSALSGAGLADDSKRSSQFSTRMKQRLSIAMSLIGSPQYLVLDEPTNGLDPIGVIEFRALLRRLANERGIGILLSSHLLHEIERVCDRVVSIQSGKIIAETSLRDTPIKPVLRVKTSNQSALLTLLGTLDYVASHQSSETDVRVCLEGPREADLAKSIVLAGLGLLEMRHDEGGLEQQYIEQFSREGVCNA</sequence>
<dbReference type="SMART" id="SM00382">
    <property type="entry name" value="AAA"/>
    <property type="match status" value="1"/>
</dbReference>
<dbReference type="GO" id="GO:0016887">
    <property type="term" value="F:ATP hydrolysis activity"/>
    <property type="evidence" value="ECO:0007669"/>
    <property type="project" value="InterPro"/>
</dbReference>
<evidence type="ECO:0000259" key="5">
    <source>
        <dbReference type="PROSITE" id="PS50893"/>
    </source>
</evidence>
<dbReference type="KEGG" id="aba:Acid345_3080"/>
<keyword evidence="4" id="KW-0067">ATP-binding</keyword>
<keyword evidence="7" id="KW-1185">Reference proteome</keyword>
<dbReference type="PANTHER" id="PTHR43335">
    <property type="entry name" value="ABC TRANSPORTER, ATP-BINDING PROTEIN"/>
    <property type="match status" value="1"/>
</dbReference>
<evidence type="ECO:0000256" key="3">
    <source>
        <dbReference type="ARBA" id="ARBA00022741"/>
    </source>
</evidence>
<comment type="similarity">
    <text evidence="1">Belongs to the ABC transporter superfamily.</text>
</comment>
<dbReference type="EMBL" id="CP000360">
    <property type="protein sequence ID" value="ABF42081.1"/>
    <property type="molecule type" value="Genomic_DNA"/>
</dbReference>
<dbReference type="InterPro" id="IPR003439">
    <property type="entry name" value="ABC_transporter-like_ATP-bd"/>
</dbReference>
<proteinExistence type="inferred from homology"/>
<dbReference type="AlphaFoldDB" id="Q1IM19"/>
<dbReference type="PROSITE" id="PS50893">
    <property type="entry name" value="ABC_TRANSPORTER_2"/>
    <property type="match status" value="1"/>
</dbReference>
<dbReference type="Proteomes" id="UP000002432">
    <property type="component" value="Chromosome"/>
</dbReference>
<dbReference type="GO" id="GO:0005524">
    <property type="term" value="F:ATP binding"/>
    <property type="evidence" value="ECO:0007669"/>
    <property type="project" value="UniProtKB-KW"/>
</dbReference>
<accession>Q1IM19</accession>
<dbReference type="InterPro" id="IPR003593">
    <property type="entry name" value="AAA+_ATPase"/>
</dbReference>
<dbReference type="Gene3D" id="3.40.50.300">
    <property type="entry name" value="P-loop containing nucleotide triphosphate hydrolases"/>
    <property type="match status" value="1"/>
</dbReference>
<dbReference type="eggNOG" id="COG1131">
    <property type="taxonomic scope" value="Bacteria"/>
</dbReference>
<evidence type="ECO:0000256" key="4">
    <source>
        <dbReference type="ARBA" id="ARBA00022840"/>
    </source>
</evidence>
<evidence type="ECO:0000256" key="1">
    <source>
        <dbReference type="ARBA" id="ARBA00005417"/>
    </source>
</evidence>
<name>Q1IM19_KORVE</name>
<dbReference type="OrthoDB" id="9804819at2"/>
<dbReference type="STRING" id="204669.Acid345_3080"/>
<evidence type="ECO:0000313" key="6">
    <source>
        <dbReference type="EMBL" id="ABF42081.1"/>
    </source>
</evidence>
<organism evidence="6 7">
    <name type="scientific">Koribacter versatilis (strain Ellin345)</name>
    <dbReference type="NCBI Taxonomy" id="204669"/>
    <lineage>
        <taxon>Bacteria</taxon>
        <taxon>Pseudomonadati</taxon>
        <taxon>Acidobacteriota</taxon>
        <taxon>Terriglobia</taxon>
        <taxon>Terriglobales</taxon>
        <taxon>Candidatus Korobacteraceae</taxon>
        <taxon>Candidatus Korobacter</taxon>
    </lineage>
</organism>
<dbReference type="EnsemblBacteria" id="ABF42081">
    <property type="protein sequence ID" value="ABF42081"/>
    <property type="gene ID" value="Acid345_3080"/>
</dbReference>
<evidence type="ECO:0000313" key="7">
    <source>
        <dbReference type="Proteomes" id="UP000002432"/>
    </source>
</evidence>
<keyword evidence="3" id="KW-0547">Nucleotide-binding</keyword>
<gene>
    <name evidence="6" type="ordered locus">Acid345_3080</name>
</gene>
<reference evidence="6 7" key="1">
    <citation type="journal article" date="2009" name="Appl. Environ. Microbiol.">
        <title>Three genomes from the phylum Acidobacteria provide insight into the lifestyles of these microorganisms in soils.</title>
        <authorList>
            <person name="Ward N.L."/>
            <person name="Challacombe J.F."/>
            <person name="Janssen P.H."/>
            <person name="Henrissat B."/>
            <person name="Coutinho P.M."/>
            <person name="Wu M."/>
            <person name="Xie G."/>
            <person name="Haft D.H."/>
            <person name="Sait M."/>
            <person name="Badger J."/>
            <person name="Barabote R.D."/>
            <person name="Bradley B."/>
            <person name="Brettin T.S."/>
            <person name="Brinkac L.M."/>
            <person name="Bruce D."/>
            <person name="Creasy T."/>
            <person name="Daugherty S.C."/>
            <person name="Davidsen T.M."/>
            <person name="DeBoy R.T."/>
            <person name="Detter J.C."/>
            <person name="Dodson R.J."/>
            <person name="Durkin A.S."/>
            <person name="Ganapathy A."/>
            <person name="Gwinn-Giglio M."/>
            <person name="Han C.S."/>
            <person name="Khouri H."/>
            <person name="Kiss H."/>
            <person name="Kothari S.P."/>
            <person name="Madupu R."/>
            <person name="Nelson K.E."/>
            <person name="Nelson W.C."/>
            <person name="Paulsen I."/>
            <person name="Penn K."/>
            <person name="Ren Q."/>
            <person name="Rosovitz M.J."/>
            <person name="Selengut J.D."/>
            <person name="Shrivastava S."/>
            <person name="Sullivan S.A."/>
            <person name="Tapia R."/>
            <person name="Thompson L.S."/>
            <person name="Watkins K.L."/>
            <person name="Yang Q."/>
            <person name="Yu C."/>
            <person name="Zafar N."/>
            <person name="Zhou L."/>
            <person name="Kuske C.R."/>
        </authorList>
    </citation>
    <scope>NUCLEOTIDE SEQUENCE [LARGE SCALE GENOMIC DNA]</scope>
    <source>
        <strain evidence="6 7">Ellin345</strain>
    </source>
</reference>
<feature type="domain" description="ABC transporter" evidence="5">
    <location>
        <begin position="3"/>
        <end position="230"/>
    </location>
</feature>
<dbReference type="Pfam" id="PF00005">
    <property type="entry name" value="ABC_tran"/>
    <property type="match status" value="1"/>
</dbReference>
<keyword evidence="2" id="KW-0813">Transport</keyword>
<protein>
    <submittedName>
        <fullName evidence="6">ABC transporter, ATPase subunit</fullName>
    </submittedName>
</protein>
<dbReference type="HOGENOM" id="CLU_000604_1_2_0"/>